<reference evidence="4 5" key="1">
    <citation type="submission" date="2019-10" db="EMBL/GenBank/DDBJ databases">
        <title>Alkalibaculum tamaniensis sp.nov., a new alkaliphilic acetogen, isolated on methoxylated aromatics from a mud volcano.</title>
        <authorList>
            <person name="Khomyakova M.A."/>
            <person name="Merkel A.Y."/>
            <person name="Bonch-Osmolovskaya E.A."/>
            <person name="Slobodkin A.I."/>
        </authorList>
    </citation>
    <scope>NUCLEOTIDE SEQUENCE [LARGE SCALE GENOMIC DNA]</scope>
    <source>
        <strain evidence="4 5">M08DMB</strain>
    </source>
</reference>
<dbReference type="Proteomes" id="UP000440004">
    <property type="component" value="Unassembled WGS sequence"/>
</dbReference>
<accession>A0A6A7K898</accession>
<keyword evidence="2 4" id="KW-0067">ATP-binding</keyword>
<proteinExistence type="predicted"/>
<name>A0A6A7K898_9FIRM</name>
<evidence type="ECO:0000256" key="2">
    <source>
        <dbReference type="ARBA" id="ARBA00022840"/>
    </source>
</evidence>
<dbReference type="SMART" id="SM00382">
    <property type="entry name" value="AAA"/>
    <property type="match status" value="1"/>
</dbReference>
<dbReference type="Pfam" id="PF00005">
    <property type="entry name" value="ABC_tran"/>
    <property type="match status" value="1"/>
</dbReference>
<gene>
    <name evidence="4" type="ORF">GC105_06515</name>
</gene>
<protein>
    <submittedName>
        <fullName evidence="4">ATP-binding cassette domain-containing protein</fullName>
    </submittedName>
</protein>
<evidence type="ECO:0000313" key="4">
    <source>
        <dbReference type="EMBL" id="MPW25437.1"/>
    </source>
</evidence>
<dbReference type="PANTHER" id="PTHR43582">
    <property type="entry name" value="LINEARMYCIN RESISTANCE ATP-BINDING PROTEIN LNRL"/>
    <property type="match status" value="1"/>
</dbReference>
<feature type="domain" description="ABC transporter" evidence="3">
    <location>
        <begin position="4"/>
        <end position="236"/>
    </location>
</feature>
<evidence type="ECO:0000313" key="5">
    <source>
        <dbReference type="Proteomes" id="UP000440004"/>
    </source>
</evidence>
<dbReference type="GO" id="GO:0005524">
    <property type="term" value="F:ATP binding"/>
    <property type="evidence" value="ECO:0007669"/>
    <property type="project" value="UniProtKB-KW"/>
</dbReference>
<dbReference type="InterPro" id="IPR003593">
    <property type="entry name" value="AAA+_ATPase"/>
</dbReference>
<comment type="caution">
    <text evidence="4">The sequence shown here is derived from an EMBL/GenBank/DDBJ whole genome shotgun (WGS) entry which is preliminary data.</text>
</comment>
<dbReference type="AlphaFoldDB" id="A0A6A7K898"/>
<organism evidence="4 5">
    <name type="scientific">Alkalibaculum sporogenes</name>
    <dbReference type="NCBI Taxonomy" id="2655001"/>
    <lineage>
        <taxon>Bacteria</taxon>
        <taxon>Bacillati</taxon>
        <taxon>Bacillota</taxon>
        <taxon>Clostridia</taxon>
        <taxon>Eubacteriales</taxon>
        <taxon>Eubacteriaceae</taxon>
        <taxon>Alkalibaculum</taxon>
    </lineage>
</organism>
<dbReference type="PROSITE" id="PS50893">
    <property type="entry name" value="ABC_TRANSPORTER_2"/>
    <property type="match status" value="1"/>
</dbReference>
<dbReference type="Gene3D" id="3.40.50.300">
    <property type="entry name" value="P-loop containing nucleotide triphosphate hydrolases"/>
    <property type="match status" value="1"/>
</dbReference>
<evidence type="ECO:0000259" key="3">
    <source>
        <dbReference type="PROSITE" id="PS50893"/>
    </source>
</evidence>
<dbReference type="SUPFAM" id="SSF52540">
    <property type="entry name" value="P-loop containing nucleoside triphosphate hydrolases"/>
    <property type="match status" value="1"/>
</dbReference>
<dbReference type="PANTHER" id="PTHR43582:SF2">
    <property type="entry name" value="LINEARMYCIN RESISTANCE ATP-BINDING PROTEIN LNRL"/>
    <property type="match status" value="1"/>
</dbReference>
<dbReference type="RefSeq" id="WP_343029976.1">
    <property type="nucleotide sequence ID" value="NZ_WHNX01000008.1"/>
</dbReference>
<dbReference type="InterPro" id="IPR027417">
    <property type="entry name" value="P-loop_NTPase"/>
</dbReference>
<keyword evidence="5" id="KW-1185">Reference proteome</keyword>
<dbReference type="InterPro" id="IPR003439">
    <property type="entry name" value="ABC_transporter-like_ATP-bd"/>
</dbReference>
<keyword evidence="1" id="KW-0547">Nucleotide-binding</keyword>
<evidence type="ECO:0000256" key="1">
    <source>
        <dbReference type="ARBA" id="ARBA00022741"/>
    </source>
</evidence>
<dbReference type="GO" id="GO:0016887">
    <property type="term" value="F:ATP hydrolysis activity"/>
    <property type="evidence" value="ECO:0007669"/>
    <property type="project" value="InterPro"/>
</dbReference>
<sequence>MDAIYVENLVKKYQNGMQALNGVSLTVKEGEIFSLLGENGAGKSTLINILTTYLRPTSGTISVFGKDIHNEAAVIRSGIACVAQRTSIDTHLSLTENMMFQSKLYKIPKTEAKDRMEILISCFGLERYLKYPVSSYSGGVKRRLDIALNMMSNPKILFLDEPTVGMDVQSRMAMWEMMKKIRSDFGTTIFLTTHYLEEAESLSDTICIMKDGKEVLQGTPHTLRQYLQQNILKITFADKGAAKIGLKQIAKFFSGRKVVLHEEHLSVCCENSQVDLKQAGHLLFEQNIAFMGIEILQPSLEDVFIRLTSRGVS</sequence>
<dbReference type="EMBL" id="WHNX01000008">
    <property type="protein sequence ID" value="MPW25437.1"/>
    <property type="molecule type" value="Genomic_DNA"/>
</dbReference>